<keyword evidence="9" id="KW-1185">Reference proteome</keyword>
<dbReference type="InterPro" id="IPR045812">
    <property type="entry name" value="DAHL"/>
</dbReference>
<dbReference type="EMBL" id="JBHUHD010000001">
    <property type="protein sequence ID" value="MFD2142546.1"/>
    <property type="molecule type" value="Genomic_DNA"/>
</dbReference>
<evidence type="ECO:0000256" key="4">
    <source>
        <dbReference type="PROSITE-ProRule" id="PRU00169"/>
    </source>
</evidence>
<dbReference type="InterPro" id="IPR004358">
    <property type="entry name" value="Sig_transdc_His_kin-like_C"/>
</dbReference>
<keyword evidence="5" id="KW-0472">Membrane</keyword>
<proteinExistence type="predicted"/>
<feature type="modified residue" description="4-aspartylphosphate" evidence="4">
    <location>
        <position position="772"/>
    </location>
</feature>
<dbReference type="Gene3D" id="1.10.287.130">
    <property type="match status" value="1"/>
</dbReference>
<dbReference type="InterPro" id="IPR001789">
    <property type="entry name" value="Sig_transdc_resp-reg_receiver"/>
</dbReference>
<keyword evidence="5" id="KW-0812">Transmembrane</keyword>
<evidence type="ECO:0000256" key="2">
    <source>
        <dbReference type="ARBA" id="ARBA00012438"/>
    </source>
</evidence>
<dbReference type="Proteomes" id="UP001597299">
    <property type="component" value="Unassembled WGS sequence"/>
</dbReference>
<dbReference type="PROSITE" id="PS50110">
    <property type="entry name" value="RESPONSE_REGULATORY"/>
    <property type="match status" value="1"/>
</dbReference>
<dbReference type="SMART" id="SM00388">
    <property type="entry name" value="HisKA"/>
    <property type="match status" value="1"/>
</dbReference>
<dbReference type="SMART" id="SM00387">
    <property type="entry name" value="HATPase_c"/>
    <property type="match status" value="1"/>
</dbReference>
<accession>A0ABW4Z1R2</accession>
<keyword evidence="5" id="KW-1133">Transmembrane helix</keyword>
<dbReference type="PROSITE" id="PS50109">
    <property type="entry name" value="HIS_KIN"/>
    <property type="match status" value="1"/>
</dbReference>
<protein>
    <recommendedName>
        <fullName evidence="2">histidine kinase</fullName>
        <ecNumber evidence="2">2.7.13.3</ecNumber>
    </recommendedName>
</protein>
<feature type="transmembrane region" description="Helical" evidence="5">
    <location>
        <begin position="16"/>
        <end position="34"/>
    </location>
</feature>
<dbReference type="EC" id="2.7.13.3" evidence="2"/>
<evidence type="ECO:0000256" key="1">
    <source>
        <dbReference type="ARBA" id="ARBA00000085"/>
    </source>
</evidence>
<dbReference type="SUPFAM" id="SSF47384">
    <property type="entry name" value="Homodimeric domain of signal transducing histidine kinase"/>
    <property type="match status" value="1"/>
</dbReference>
<dbReference type="CDD" id="cd00082">
    <property type="entry name" value="HisKA"/>
    <property type="match status" value="1"/>
</dbReference>
<dbReference type="NCBIfam" id="NF010411">
    <property type="entry name" value="PRK13837.1"/>
    <property type="match status" value="1"/>
</dbReference>
<dbReference type="Pfam" id="PF02518">
    <property type="entry name" value="HATPase_c"/>
    <property type="match status" value="1"/>
</dbReference>
<comment type="caution">
    <text evidence="8">The sequence shown here is derived from an EMBL/GenBank/DDBJ whole genome shotgun (WGS) entry which is preliminary data.</text>
</comment>
<reference evidence="9" key="1">
    <citation type="journal article" date="2019" name="Int. J. Syst. Evol. Microbiol.">
        <title>The Global Catalogue of Microorganisms (GCM) 10K type strain sequencing project: providing services to taxonomists for standard genome sequencing and annotation.</title>
        <authorList>
            <consortium name="The Broad Institute Genomics Platform"/>
            <consortium name="The Broad Institute Genome Sequencing Center for Infectious Disease"/>
            <person name="Wu L."/>
            <person name="Ma J."/>
        </authorList>
    </citation>
    <scope>NUCLEOTIDE SEQUENCE [LARGE SCALE GENOMIC DNA]</scope>
    <source>
        <strain evidence="9">CCM 7435</strain>
    </source>
</reference>
<dbReference type="PRINTS" id="PR00344">
    <property type="entry name" value="BCTRLSENSOR"/>
</dbReference>
<dbReference type="RefSeq" id="WP_213353774.1">
    <property type="nucleotide sequence ID" value="NZ_JAHBGB010000037.1"/>
</dbReference>
<dbReference type="PANTHER" id="PTHR43065">
    <property type="entry name" value="SENSOR HISTIDINE KINASE"/>
    <property type="match status" value="1"/>
</dbReference>
<dbReference type="InterPro" id="IPR011006">
    <property type="entry name" value="CheY-like_superfamily"/>
</dbReference>
<evidence type="ECO:0000313" key="9">
    <source>
        <dbReference type="Proteomes" id="UP001597299"/>
    </source>
</evidence>
<dbReference type="Gene3D" id="3.30.565.10">
    <property type="entry name" value="Histidine kinase-like ATPase, C-terminal domain"/>
    <property type="match status" value="1"/>
</dbReference>
<evidence type="ECO:0000256" key="5">
    <source>
        <dbReference type="SAM" id="Phobius"/>
    </source>
</evidence>
<dbReference type="InterPro" id="IPR036097">
    <property type="entry name" value="HisK_dim/P_sf"/>
</dbReference>
<dbReference type="Pfam" id="PF00512">
    <property type="entry name" value="HisKA"/>
    <property type="match status" value="1"/>
</dbReference>
<evidence type="ECO:0000313" key="8">
    <source>
        <dbReference type="EMBL" id="MFD2142546.1"/>
    </source>
</evidence>
<sequence>MMERNSRPFPTRTIEPWYVGLLLAGAIIFALLAVGRMPSRELHEAVLTSLRAIDADHAALQRDVLQARAGLLLNYDPLAGSLQRLRGSVVTLRGLFNETGLGAAAHLDEELTALSTGIDADEALVDMFKTSNALLQNSFSLSLRALDTLDEDADPPTRQALAATSDLGLLLMQFIAQPGPELDRTIRERLDKLERTIPSAAEDIASFTTHVRILLSTLPEVDRTIESIQLSHTSLAAQALQQDYLEAFGDVSAQSAWSRALLGSVSVMLWSYIAVLIFRLRTQTRRLRRQLEFENIATAVAHRFDDSCDDISVALDQSAGLFADFFDARCYAFAIVNADDFTVERSYGDAGETLVQTIAWQFGPRVAAAASDTEADEASTEYDGLKAPGGGSLSRMEISDGAVIMGRINERSIAQFLIKRRKPGARANEHESRLYAHAALVLSQNLTARLAREERKVLEERLDHAQRLEAIGTLAGGIAHEFNNALGAILGYAEMALQVKRGTVQLRHYLREIVTSAQRAKYVTDQILTFGRKRERLAKPFDLGEAVADILPLLKLSVLEQVRIDIRIQEALPAVLGNPIEIQQVVMNLCTNAAHASREGGVVQISVKAIELRNRAQLSHGELLCGSYVVLSVVDGGSGIAAGVLPHIFEPFFTTRAGGGGTGLGLAAVHGIVTGMSGRIHVESRPGQTRFDLHFPVVRQPVVPLRHFFEEGTVSLGGGQTVLIAQRDAMLRPMYEEKIAALGYEPVGFSSLASLSDWLARDPRTPELILLDLDLCEDASSLAEIVEGFGAVPALLLADATQMPPGQVTSGHLSVLRKPVSSMQLASAIAARIRPTQRTPELEPASR</sequence>
<evidence type="ECO:0000256" key="3">
    <source>
        <dbReference type="ARBA" id="ARBA00022553"/>
    </source>
</evidence>
<dbReference type="InterPro" id="IPR005467">
    <property type="entry name" value="His_kinase_dom"/>
</dbReference>
<organism evidence="8 9">
    <name type="scientific">Ancylobacter oerskovii</name>
    <dbReference type="NCBI Taxonomy" id="459519"/>
    <lineage>
        <taxon>Bacteria</taxon>
        <taxon>Pseudomonadati</taxon>
        <taxon>Pseudomonadota</taxon>
        <taxon>Alphaproteobacteria</taxon>
        <taxon>Hyphomicrobiales</taxon>
        <taxon>Xanthobacteraceae</taxon>
        <taxon>Ancylobacter</taxon>
    </lineage>
</organism>
<comment type="catalytic activity">
    <reaction evidence="1">
        <text>ATP + protein L-histidine = ADP + protein N-phospho-L-histidine.</text>
        <dbReference type="EC" id="2.7.13.3"/>
    </reaction>
</comment>
<name>A0ABW4Z1R2_9HYPH</name>
<dbReference type="SUPFAM" id="SSF55874">
    <property type="entry name" value="ATPase domain of HSP90 chaperone/DNA topoisomerase II/histidine kinase"/>
    <property type="match status" value="1"/>
</dbReference>
<feature type="domain" description="Histidine kinase" evidence="6">
    <location>
        <begin position="477"/>
        <end position="699"/>
    </location>
</feature>
<dbReference type="Gene3D" id="3.40.50.2300">
    <property type="match status" value="1"/>
</dbReference>
<dbReference type="PANTHER" id="PTHR43065:SF42">
    <property type="entry name" value="TWO-COMPONENT SENSOR PPRA"/>
    <property type="match status" value="1"/>
</dbReference>
<keyword evidence="3 4" id="KW-0597">Phosphoprotein</keyword>
<dbReference type="Pfam" id="PF19443">
    <property type="entry name" value="DAHL"/>
    <property type="match status" value="1"/>
</dbReference>
<dbReference type="InterPro" id="IPR003661">
    <property type="entry name" value="HisK_dim/P_dom"/>
</dbReference>
<feature type="domain" description="Response regulatory" evidence="7">
    <location>
        <begin position="721"/>
        <end position="833"/>
    </location>
</feature>
<dbReference type="InterPro" id="IPR003594">
    <property type="entry name" value="HATPase_dom"/>
</dbReference>
<dbReference type="SUPFAM" id="SSF52172">
    <property type="entry name" value="CheY-like"/>
    <property type="match status" value="1"/>
</dbReference>
<gene>
    <name evidence="8" type="ORF">ACFSNC_19240</name>
</gene>
<evidence type="ECO:0000259" key="7">
    <source>
        <dbReference type="PROSITE" id="PS50110"/>
    </source>
</evidence>
<evidence type="ECO:0000259" key="6">
    <source>
        <dbReference type="PROSITE" id="PS50109"/>
    </source>
</evidence>
<dbReference type="InterPro" id="IPR036890">
    <property type="entry name" value="HATPase_C_sf"/>
</dbReference>